<accession>A0A1G2M9Z7</accession>
<dbReference type="AlphaFoldDB" id="A0A1G2M9Z7"/>
<name>A0A1G2M9Z7_9BACT</name>
<organism evidence="1 2">
    <name type="scientific">Candidatus Taylorbacteria bacterium RIFCSPHIGHO2_01_FULL_51_15</name>
    <dbReference type="NCBI Taxonomy" id="1802304"/>
    <lineage>
        <taxon>Bacteria</taxon>
        <taxon>Candidatus Tayloriibacteriota</taxon>
    </lineage>
</organism>
<dbReference type="EMBL" id="MHRI01000028">
    <property type="protein sequence ID" value="OHA20574.1"/>
    <property type="molecule type" value="Genomic_DNA"/>
</dbReference>
<evidence type="ECO:0000313" key="1">
    <source>
        <dbReference type="EMBL" id="OHA20574.1"/>
    </source>
</evidence>
<sequence>MSPLGLYCSAIELIEQSEEKVRRMKRLIFVAESGGSAPGGFNYETLAISYAAHFERFSTGRAGSRERTVEIRRTHEEVISELKAGDTIVFISQSWLPIARIIKKERPELQVVVVTSSPPRNEVHLVNAFWLDSSAEILRHLSPRES</sequence>
<comment type="caution">
    <text evidence="1">The sequence shown here is derived from an EMBL/GenBank/DDBJ whole genome shotgun (WGS) entry which is preliminary data.</text>
</comment>
<proteinExistence type="predicted"/>
<reference evidence="1 2" key="1">
    <citation type="journal article" date="2016" name="Nat. Commun.">
        <title>Thousands of microbial genomes shed light on interconnected biogeochemical processes in an aquifer system.</title>
        <authorList>
            <person name="Anantharaman K."/>
            <person name="Brown C.T."/>
            <person name="Hug L.A."/>
            <person name="Sharon I."/>
            <person name="Castelle C.J."/>
            <person name="Probst A.J."/>
            <person name="Thomas B.C."/>
            <person name="Singh A."/>
            <person name="Wilkins M.J."/>
            <person name="Karaoz U."/>
            <person name="Brodie E.L."/>
            <person name="Williams K.H."/>
            <person name="Hubbard S.S."/>
            <person name="Banfield J.F."/>
        </authorList>
    </citation>
    <scope>NUCLEOTIDE SEQUENCE [LARGE SCALE GENOMIC DNA]</scope>
</reference>
<gene>
    <name evidence="1" type="ORF">A2849_03125</name>
</gene>
<evidence type="ECO:0000313" key="2">
    <source>
        <dbReference type="Proteomes" id="UP000178121"/>
    </source>
</evidence>
<protein>
    <submittedName>
        <fullName evidence="1">Uncharacterized protein</fullName>
    </submittedName>
</protein>
<dbReference type="Proteomes" id="UP000178121">
    <property type="component" value="Unassembled WGS sequence"/>
</dbReference>